<dbReference type="STRING" id="504798.SAMN05421871_106103"/>
<proteinExistence type="predicted"/>
<gene>
    <name evidence="1" type="ORF">SAMN05192558_106349</name>
</gene>
<keyword evidence="2" id="KW-1185">Reference proteome</keyword>
<sequence length="159" mass="17767">MGEAVSYPQVRSGTYAVIGGVARPGLYPANSDHVMLKSTESDNPEPTLFAWNETHSVWSAKVPVEQCERVFSARWYGMWRGHRVAIDALSEVAAVTYADSSGAWAAENGFTQVDKYEYQREVPAAELVDVHEVQTDLLFEQWRTRFPVPDGVAITGWRS</sequence>
<evidence type="ECO:0000313" key="1">
    <source>
        <dbReference type="EMBL" id="SDP10910.1"/>
    </source>
</evidence>
<dbReference type="Proteomes" id="UP000199651">
    <property type="component" value="Unassembled WGS sequence"/>
</dbReference>
<name>A0A1H0Q1H0_9PSEU</name>
<dbReference type="EMBL" id="FNJB01000006">
    <property type="protein sequence ID" value="SDP10910.1"/>
    <property type="molecule type" value="Genomic_DNA"/>
</dbReference>
<evidence type="ECO:0000313" key="2">
    <source>
        <dbReference type="Proteomes" id="UP000199651"/>
    </source>
</evidence>
<accession>A0A1H0Q1H0</accession>
<protein>
    <submittedName>
        <fullName evidence="1">Uncharacterized protein</fullName>
    </submittedName>
</protein>
<organism evidence="1 2">
    <name type="scientific">Actinokineospora alba</name>
    <dbReference type="NCBI Taxonomy" id="504798"/>
    <lineage>
        <taxon>Bacteria</taxon>
        <taxon>Bacillati</taxon>
        <taxon>Actinomycetota</taxon>
        <taxon>Actinomycetes</taxon>
        <taxon>Pseudonocardiales</taxon>
        <taxon>Pseudonocardiaceae</taxon>
        <taxon>Actinokineospora</taxon>
    </lineage>
</organism>
<reference evidence="2" key="1">
    <citation type="submission" date="2016-10" db="EMBL/GenBank/DDBJ databases">
        <authorList>
            <person name="Varghese N."/>
            <person name="Submissions S."/>
        </authorList>
    </citation>
    <scope>NUCLEOTIDE SEQUENCE [LARGE SCALE GENOMIC DNA]</scope>
    <source>
        <strain evidence="2">IBRC-M 10655</strain>
    </source>
</reference>
<dbReference type="AlphaFoldDB" id="A0A1H0Q1H0"/>